<feature type="compositionally biased region" description="Polar residues" evidence="1">
    <location>
        <begin position="155"/>
        <end position="181"/>
    </location>
</feature>
<dbReference type="EMBL" id="KV700117">
    <property type="protein sequence ID" value="OCF47193.1"/>
    <property type="molecule type" value="Genomic_DNA"/>
</dbReference>
<evidence type="ECO:0000256" key="1">
    <source>
        <dbReference type="SAM" id="MobiDB-lite"/>
    </source>
</evidence>
<dbReference type="Proteomes" id="UP000094020">
    <property type="component" value="Chromosome 2"/>
</dbReference>
<dbReference type="EMBL" id="CP144520">
    <property type="protein sequence ID" value="WWC68019.1"/>
    <property type="molecule type" value="Genomic_DNA"/>
</dbReference>
<reference evidence="3" key="4">
    <citation type="submission" date="2024-02" db="EMBL/GenBank/DDBJ databases">
        <title>Comparative genomics of Cryptococcus and Kwoniella reveals pathogenesis evolution and contrasting modes of karyotype evolution via chromosome fusion or intercentromeric recombination.</title>
        <authorList>
            <person name="Coelho M.A."/>
            <person name="David-Palma M."/>
            <person name="Shea T."/>
            <person name="Bowers K."/>
            <person name="McGinley-Smith S."/>
            <person name="Mohammad A.W."/>
            <person name="Gnirke A."/>
            <person name="Yurkov A.M."/>
            <person name="Nowrousian M."/>
            <person name="Sun S."/>
            <person name="Cuomo C.A."/>
            <person name="Heitman J."/>
        </authorList>
    </citation>
    <scope>NUCLEOTIDE SEQUENCE</scope>
    <source>
        <strain evidence="3">CBS 10737</strain>
    </source>
</reference>
<keyword evidence="4" id="KW-1185">Reference proteome</keyword>
<reference evidence="2" key="3">
    <citation type="submission" date="2016-07" db="EMBL/GenBank/DDBJ databases">
        <title>Evolution of pathogenesis and genome organization in the Tremellales.</title>
        <authorList>
            <person name="Cuomo C."/>
            <person name="Litvintseva A."/>
            <person name="Heitman J."/>
            <person name="Chen Y."/>
            <person name="Sun S."/>
            <person name="Springer D."/>
            <person name="Dromer F."/>
            <person name="Young S."/>
            <person name="Zeng Q."/>
            <person name="Chapman S."/>
            <person name="Gujja S."/>
            <person name="Saif S."/>
            <person name="Birren B."/>
        </authorList>
    </citation>
    <scope>NUCLEOTIDE SEQUENCE</scope>
    <source>
        <strain evidence="2">CBS 10737</strain>
    </source>
</reference>
<feature type="compositionally biased region" description="Low complexity" evidence="1">
    <location>
        <begin position="107"/>
        <end position="123"/>
    </location>
</feature>
<dbReference type="GeneID" id="30175340"/>
<reference evidence="2" key="1">
    <citation type="submission" date="2013-07" db="EMBL/GenBank/DDBJ databases">
        <title>The Genome Sequence of Cryptococcus pinus CBS10737.</title>
        <authorList>
            <consortium name="The Broad Institute Genome Sequencing Platform"/>
            <person name="Cuomo C."/>
            <person name="Litvintseva A."/>
            <person name="Chen Y."/>
            <person name="Heitman J."/>
            <person name="Sun S."/>
            <person name="Springer D."/>
            <person name="Dromer F."/>
            <person name="Young S.K."/>
            <person name="Zeng Q."/>
            <person name="Gargeya S."/>
            <person name="Fitzgerald M."/>
            <person name="Abouelleil A."/>
            <person name="Alvarado L."/>
            <person name="Berlin A.M."/>
            <person name="Chapman S.B."/>
            <person name="Dewar J."/>
            <person name="Goldberg J."/>
            <person name="Griggs A."/>
            <person name="Gujja S."/>
            <person name="Hansen M."/>
            <person name="Howarth C."/>
            <person name="Imamovic A."/>
            <person name="Larimer J."/>
            <person name="McCowan C."/>
            <person name="Murphy C."/>
            <person name="Pearson M."/>
            <person name="Priest M."/>
            <person name="Roberts A."/>
            <person name="Saif S."/>
            <person name="Shea T."/>
            <person name="Sykes S."/>
            <person name="Wortman J."/>
            <person name="Nusbaum C."/>
            <person name="Birren B."/>
        </authorList>
    </citation>
    <scope>NUCLEOTIDE SEQUENCE [LARGE SCALE GENOMIC DNA]</scope>
    <source>
        <strain evidence="2">CBS 10737</strain>
    </source>
</reference>
<evidence type="ECO:0000313" key="3">
    <source>
        <dbReference type="EMBL" id="WWC68019.1"/>
    </source>
</evidence>
<proteinExistence type="predicted"/>
<reference evidence="3" key="2">
    <citation type="submission" date="2013-07" db="EMBL/GenBank/DDBJ databases">
        <authorList>
            <consortium name="The Broad Institute Genome Sequencing Platform"/>
            <person name="Cuomo C."/>
            <person name="Litvintseva A."/>
            <person name="Chen Y."/>
            <person name="Heitman J."/>
            <person name="Sun S."/>
            <person name="Springer D."/>
            <person name="Dromer F."/>
            <person name="Young S.K."/>
            <person name="Zeng Q."/>
            <person name="Gargeya S."/>
            <person name="Fitzgerald M."/>
            <person name="Abouelleil A."/>
            <person name="Alvarado L."/>
            <person name="Berlin A.M."/>
            <person name="Chapman S.B."/>
            <person name="Dewar J."/>
            <person name="Goldberg J."/>
            <person name="Griggs A."/>
            <person name="Gujja S."/>
            <person name="Hansen M."/>
            <person name="Howarth C."/>
            <person name="Imamovic A."/>
            <person name="Larimer J."/>
            <person name="McCowan C."/>
            <person name="Murphy C."/>
            <person name="Pearson M."/>
            <person name="Priest M."/>
            <person name="Roberts A."/>
            <person name="Saif S."/>
            <person name="Shea T."/>
            <person name="Sykes S."/>
            <person name="Wortman J."/>
            <person name="Nusbaum C."/>
            <person name="Birren B."/>
        </authorList>
    </citation>
    <scope>NUCLEOTIDE SEQUENCE</scope>
    <source>
        <strain evidence="3">CBS 10737</strain>
    </source>
</reference>
<feature type="compositionally biased region" description="Low complexity" evidence="1">
    <location>
        <begin position="77"/>
        <end position="91"/>
    </location>
</feature>
<feature type="region of interest" description="Disordered" evidence="1">
    <location>
        <begin position="151"/>
        <end position="181"/>
    </location>
</feature>
<dbReference type="RefSeq" id="XP_019008412.1">
    <property type="nucleotide sequence ID" value="XM_019158666.1"/>
</dbReference>
<accession>A0A1B9HVA1</accession>
<evidence type="ECO:0000313" key="2">
    <source>
        <dbReference type="EMBL" id="OCF47193.1"/>
    </source>
</evidence>
<sequence>MSSQNKPDSTASAFSFSSDDTSSQRGGDRSPPFTYEEFMSNSATNNSATADNRNSLDPPNRRHSHLGEVTQERTEGSRPPSYASRASPQRSNGSPEAPSHGAMNFEGSGSSSTASSDQSTRSAPEADGHYGSLDEQVYSIYDDRLRMDHEAYLQSRASTTRRAPPAQGSSSRLTRQGSPRL</sequence>
<feature type="region of interest" description="Disordered" evidence="1">
    <location>
        <begin position="1"/>
        <end position="134"/>
    </location>
</feature>
<name>A0A1B9HVA1_9TREE</name>
<organism evidence="2">
    <name type="scientific">Kwoniella pini CBS 10737</name>
    <dbReference type="NCBI Taxonomy" id="1296096"/>
    <lineage>
        <taxon>Eukaryota</taxon>
        <taxon>Fungi</taxon>
        <taxon>Dikarya</taxon>
        <taxon>Basidiomycota</taxon>
        <taxon>Agaricomycotina</taxon>
        <taxon>Tremellomycetes</taxon>
        <taxon>Tremellales</taxon>
        <taxon>Cryptococcaceae</taxon>
        <taxon>Kwoniella</taxon>
    </lineage>
</organism>
<gene>
    <name evidence="2" type="ORF">I206_06971</name>
    <name evidence="3" type="ORF">I206_101938</name>
</gene>
<dbReference type="KEGG" id="kpin:30175340"/>
<feature type="compositionally biased region" description="Low complexity" evidence="1">
    <location>
        <begin position="9"/>
        <end position="23"/>
    </location>
</feature>
<protein>
    <submittedName>
        <fullName evidence="2">Uncharacterized protein</fullName>
    </submittedName>
</protein>
<feature type="compositionally biased region" description="Low complexity" evidence="1">
    <location>
        <begin position="40"/>
        <end position="50"/>
    </location>
</feature>
<evidence type="ECO:0000313" key="4">
    <source>
        <dbReference type="Proteomes" id="UP000094020"/>
    </source>
</evidence>
<dbReference type="AlphaFoldDB" id="A0A1B9HVA1"/>